<reference evidence="1 2" key="1">
    <citation type="submission" date="2014-06" db="EMBL/GenBank/DDBJ databases">
        <authorList>
            <person name="Le Roux F."/>
        </authorList>
    </citation>
    <scope>NUCLEOTIDE SEQUENCE [LARGE SCALE GENOMIC DNA]</scope>
    <source>
        <strain evidence="1 2">J2-31</strain>
    </source>
</reference>
<protein>
    <submittedName>
        <fullName evidence="1">Uncharacterized protein</fullName>
    </submittedName>
</protein>
<comment type="caution">
    <text evidence="1">The sequence shown here is derived from an EMBL/GenBank/DDBJ whole genome shotgun (WGS) entry which is preliminary data.</text>
</comment>
<evidence type="ECO:0000313" key="1">
    <source>
        <dbReference type="EMBL" id="CDT74142.1"/>
    </source>
</evidence>
<dbReference type="Proteomes" id="UP000041625">
    <property type="component" value="Unassembled WGS sequence"/>
</dbReference>
<proteinExistence type="predicted"/>
<sequence>MSKLQQLDVSIDTNTKIGRLILPVGMETHWFPDFATYPFR</sequence>
<keyword evidence="2" id="KW-1185">Reference proteome</keyword>
<dbReference type="AlphaFoldDB" id="A0AA86WQ50"/>
<name>A0AA86WQ50_9VIBR</name>
<accession>A0AA86WQ50</accession>
<gene>
    <name evidence="1" type="ORF">VCR31J2_1300121</name>
</gene>
<dbReference type="EMBL" id="CCKJ01000036">
    <property type="protein sequence ID" value="CDT74142.1"/>
    <property type="molecule type" value="Genomic_DNA"/>
</dbReference>
<organism evidence="1 2">
    <name type="scientific">Vibrio coralliirubri</name>
    <dbReference type="NCBI Taxonomy" id="1516159"/>
    <lineage>
        <taxon>Bacteria</taxon>
        <taxon>Pseudomonadati</taxon>
        <taxon>Pseudomonadota</taxon>
        <taxon>Gammaproteobacteria</taxon>
        <taxon>Vibrionales</taxon>
        <taxon>Vibrionaceae</taxon>
        <taxon>Vibrio</taxon>
    </lineage>
</organism>
<evidence type="ECO:0000313" key="2">
    <source>
        <dbReference type="Proteomes" id="UP000041625"/>
    </source>
</evidence>